<dbReference type="PANTHER" id="PTHR43563">
    <property type="entry name" value="AMINE OXIDASE"/>
    <property type="match status" value="1"/>
</dbReference>
<dbReference type="InterPro" id="IPR002937">
    <property type="entry name" value="Amino_oxidase"/>
</dbReference>
<comment type="cofactor">
    <cofactor evidence="1">
        <name>FAD</name>
        <dbReference type="ChEBI" id="CHEBI:57692"/>
    </cofactor>
</comment>
<evidence type="ECO:0000256" key="1">
    <source>
        <dbReference type="ARBA" id="ARBA00001974"/>
    </source>
</evidence>
<dbReference type="PANTHER" id="PTHR43563:SF1">
    <property type="entry name" value="AMINE OXIDASE [FLAVIN-CONTAINING] B"/>
    <property type="match status" value="1"/>
</dbReference>
<dbReference type="EMBL" id="AP023396">
    <property type="protein sequence ID" value="BCK56161.1"/>
    <property type="molecule type" value="Genomic_DNA"/>
</dbReference>
<feature type="binding site" evidence="4">
    <location>
        <position position="19"/>
    </location>
    <ligand>
        <name>FAD</name>
        <dbReference type="ChEBI" id="CHEBI:57692"/>
    </ligand>
</feature>
<evidence type="ECO:0000256" key="3">
    <source>
        <dbReference type="ARBA" id="ARBA00023002"/>
    </source>
</evidence>
<dbReference type="RefSeq" id="WP_187683288.1">
    <property type="nucleotide sequence ID" value="NZ_AP023396.1"/>
</dbReference>
<evidence type="ECO:0000256" key="4">
    <source>
        <dbReference type="PIRSR" id="PIRSR601613-1"/>
    </source>
</evidence>
<dbReference type="Gene3D" id="3.50.50.60">
    <property type="entry name" value="FAD/NAD(P)-binding domain"/>
    <property type="match status" value="1"/>
</dbReference>
<dbReference type="SUPFAM" id="SSF54373">
    <property type="entry name" value="FAD-linked reductases, C-terminal domain"/>
    <property type="match status" value="1"/>
</dbReference>
<dbReference type="AlphaFoldDB" id="A0A7G1KMU5"/>
<dbReference type="Proteomes" id="UP000516173">
    <property type="component" value="Chromosome"/>
</dbReference>
<evidence type="ECO:0000256" key="2">
    <source>
        <dbReference type="ARBA" id="ARBA00005995"/>
    </source>
</evidence>
<dbReference type="GO" id="GO:0016491">
    <property type="term" value="F:oxidoreductase activity"/>
    <property type="evidence" value="ECO:0007669"/>
    <property type="project" value="UniProtKB-KW"/>
</dbReference>
<proteinExistence type="inferred from homology"/>
<accession>A0A7G1KMU5</accession>
<feature type="domain" description="Amine oxidase" evidence="5">
    <location>
        <begin position="18"/>
        <end position="467"/>
    </location>
</feature>
<name>A0A7G1KMU5_9NOCA</name>
<evidence type="ECO:0000313" key="6">
    <source>
        <dbReference type="EMBL" id="BCK56161.1"/>
    </source>
</evidence>
<dbReference type="InterPro" id="IPR050703">
    <property type="entry name" value="Flavin_MAO"/>
</dbReference>
<dbReference type="SUPFAM" id="SSF51905">
    <property type="entry name" value="FAD/NAD(P)-binding domain"/>
    <property type="match status" value="1"/>
</dbReference>
<organism evidence="6 7">
    <name type="scientific">Nocardia wallacei</name>
    <dbReference type="NCBI Taxonomy" id="480035"/>
    <lineage>
        <taxon>Bacteria</taxon>
        <taxon>Bacillati</taxon>
        <taxon>Actinomycetota</taxon>
        <taxon>Actinomycetes</taxon>
        <taxon>Mycobacteriales</taxon>
        <taxon>Nocardiaceae</taxon>
        <taxon>Nocardia</taxon>
    </lineage>
</organism>
<dbReference type="Gene3D" id="1.10.405.10">
    <property type="entry name" value="Guanine Nucleotide Dissociation Inhibitor, domain 1"/>
    <property type="match status" value="1"/>
</dbReference>
<dbReference type="InterPro" id="IPR036188">
    <property type="entry name" value="FAD/NAD-bd_sf"/>
</dbReference>
<protein>
    <submittedName>
        <fullName evidence="6">Putative flavin-containing monoamine oxidase AofH</fullName>
    </submittedName>
</protein>
<feature type="binding site" evidence="4">
    <location>
        <position position="260"/>
    </location>
    <ligand>
        <name>FAD</name>
        <dbReference type="ChEBI" id="CHEBI:57692"/>
    </ligand>
</feature>
<dbReference type="PRINTS" id="PR00757">
    <property type="entry name" value="AMINEOXDASEF"/>
</dbReference>
<feature type="binding site" evidence="4">
    <location>
        <position position="365"/>
    </location>
    <ligand>
        <name>substrate</name>
    </ligand>
</feature>
<dbReference type="InterPro" id="IPR001613">
    <property type="entry name" value="Flavin_amine_oxidase"/>
</dbReference>
<evidence type="ECO:0000259" key="5">
    <source>
        <dbReference type="Pfam" id="PF01593"/>
    </source>
</evidence>
<evidence type="ECO:0000313" key="7">
    <source>
        <dbReference type="Proteomes" id="UP000516173"/>
    </source>
</evidence>
<feature type="binding site" evidence="4">
    <location>
        <begin position="38"/>
        <end position="39"/>
    </location>
    <ligand>
        <name>FAD</name>
        <dbReference type="ChEBI" id="CHEBI:57692"/>
    </ligand>
</feature>
<keyword evidence="7" id="KW-1185">Reference proteome</keyword>
<keyword evidence="3" id="KW-0560">Oxidoreductase</keyword>
<comment type="similarity">
    <text evidence="2">Belongs to the flavin monoamine oxidase family.</text>
</comment>
<gene>
    <name evidence="6" type="primary">aofH</name>
    <name evidence="6" type="ORF">NWFMUON74_39330</name>
</gene>
<dbReference type="GeneID" id="80348431"/>
<dbReference type="KEGG" id="nwl:NWFMUON74_39330"/>
<dbReference type="Pfam" id="PF01593">
    <property type="entry name" value="Amino_oxidase"/>
    <property type="match status" value="1"/>
</dbReference>
<dbReference type="Gene3D" id="3.90.660.10">
    <property type="match status" value="1"/>
</dbReference>
<feature type="binding site" evidence="4">
    <location>
        <position position="443"/>
    </location>
    <ligand>
        <name>FAD</name>
        <dbReference type="ChEBI" id="CHEBI:57692"/>
    </ligand>
</feature>
<reference evidence="6 7" key="1">
    <citation type="submission" date="2020-08" db="EMBL/GenBank/DDBJ databases">
        <title>Genome Sequencing of Nocardia wallacei strain FMUON74 and assembly.</title>
        <authorList>
            <person name="Toyokawa M."/>
            <person name="Uesaka K."/>
        </authorList>
    </citation>
    <scope>NUCLEOTIDE SEQUENCE [LARGE SCALE GENOMIC DNA]</scope>
    <source>
        <strain evidence="6 7">FMUON74</strain>
    </source>
</reference>
<sequence length="473" mass="50697">MTAGSTRKVDVVVVGAGVSGLAAARRLTDAGRSVAVLEARPRVGGRALTGYAGGVPVDEGATLVYPTHHNVFRLARACGVDLYESNSEGRFLLHTNGTTHSFRFGDSRGMRLFAIPALRPPLRAILHLAARWTALPLEPEAMTQLLRAIATLDELAATVPPAAPWTAPDADHLDRRTLGSWLSELVPAPQARRLFEANVAGYLSESTSLLYTLHFLRTWGGIGNLFATPARVYRFHGGAQELARALAAALTDRVILACPVQEIVQRSKGVVVRCADTEFEAKRVIVAIAPSGIRGLRFDPPLPADRVAIQQSWQPVHGRKINIVYDEPFWRQAGLSGSVLTDLDAVPGLLDASPPDGHLGVLAGYLPAERGPADAAERRRTVLAVCTELFGPRAAAPRHYLEKNWQDEPYGHGCEGGLAVGALTTARRLPKTPAGRVHWAGVETADAWMGFLSGAIQAGERAAAEILEAHTAR</sequence>